<name>A0ABW5PIR8_9BACL</name>
<keyword evidence="3" id="KW-0378">Hydrolase</keyword>
<evidence type="ECO:0000256" key="4">
    <source>
        <dbReference type="ARBA" id="ARBA00022807"/>
    </source>
</evidence>
<dbReference type="PANTHER" id="PTHR47053">
    <property type="entry name" value="MUREIN DD-ENDOPEPTIDASE MEPH-RELATED"/>
    <property type="match status" value="1"/>
</dbReference>
<feature type="chain" id="PRO_5045969453" evidence="5">
    <location>
        <begin position="25"/>
        <end position="154"/>
    </location>
</feature>
<keyword evidence="8" id="KW-1185">Reference proteome</keyword>
<feature type="signal peptide" evidence="5">
    <location>
        <begin position="1"/>
        <end position="24"/>
    </location>
</feature>
<comment type="caution">
    <text evidence="7">The sequence shown here is derived from an EMBL/GenBank/DDBJ whole genome shotgun (WGS) entry which is preliminary data.</text>
</comment>
<protein>
    <submittedName>
        <fullName evidence="7">C40 family peptidase</fullName>
    </submittedName>
</protein>
<organism evidence="7 8">
    <name type="scientific">Paenibacillus gansuensis</name>
    <dbReference type="NCBI Taxonomy" id="306542"/>
    <lineage>
        <taxon>Bacteria</taxon>
        <taxon>Bacillati</taxon>
        <taxon>Bacillota</taxon>
        <taxon>Bacilli</taxon>
        <taxon>Bacillales</taxon>
        <taxon>Paenibacillaceae</taxon>
        <taxon>Paenibacillus</taxon>
    </lineage>
</organism>
<evidence type="ECO:0000256" key="1">
    <source>
        <dbReference type="ARBA" id="ARBA00007074"/>
    </source>
</evidence>
<evidence type="ECO:0000256" key="2">
    <source>
        <dbReference type="ARBA" id="ARBA00022670"/>
    </source>
</evidence>
<feature type="domain" description="NlpC/P60" evidence="6">
    <location>
        <begin position="22"/>
        <end position="143"/>
    </location>
</feature>
<dbReference type="PANTHER" id="PTHR47053:SF1">
    <property type="entry name" value="MUREIN DD-ENDOPEPTIDASE MEPH-RELATED"/>
    <property type="match status" value="1"/>
</dbReference>
<evidence type="ECO:0000256" key="3">
    <source>
        <dbReference type="ARBA" id="ARBA00022801"/>
    </source>
</evidence>
<dbReference type="EMBL" id="JBHUME010000012">
    <property type="protein sequence ID" value="MFD2614548.1"/>
    <property type="molecule type" value="Genomic_DNA"/>
</dbReference>
<dbReference type="Gene3D" id="3.90.1720.10">
    <property type="entry name" value="endopeptidase domain like (from Nostoc punctiforme)"/>
    <property type="match status" value="1"/>
</dbReference>
<dbReference type="RefSeq" id="WP_377605523.1">
    <property type="nucleotide sequence ID" value="NZ_JBHUME010000012.1"/>
</dbReference>
<keyword evidence="5" id="KW-0732">Signal</keyword>
<accession>A0ABW5PIR8</accession>
<comment type="similarity">
    <text evidence="1">Belongs to the peptidase C40 family.</text>
</comment>
<evidence type="ECO:0000313" key="8">
    <source>
        <dbReference type="Proteomes" id="UP001597541"/>
    </source>
</evidence>
<dbReference type="PROSITE" id="PS51935">
    <property type="entry name" value="NLPC_P60"/>
    <property type="match status" value="1"/>
</dbReference>
<keyword evidence="4" id="KW-0788">Thiol protease</keyword>
<dbReference type="InterPro" id="IPR038765">
    <property type="entry name" value="Papain-like_cys_pep_sf"/>
</dbReference>
<dbReference type="SUPFAM" id="SSF54001">
    <property type="entry name" value="Cysteine proteinases"/>
    <property type="match status" value="1"/>
</dbReference>
<sequence>MRKVSAVLLGLAVSLSVMVGSASAATSLDSEVSKLIGIDYDYGGTTKSGFDCSGFTSYVFNRFDIELPHSSKAQAQLGSKVSKDELRAGDLVFFETGGDGISHVGIYVGDGEFAHASSKKGVTISKMNDSYYVSKFVTARRILSNNAYKQLAVE</sequence>
<evidence type="ECO:0000256" key="5">
    <source>
        <dbReference type="SAM" id="SignalP"/>
    </source>
</evidence>
<evidence type="ECO:0000259" key="6">
    <source>
        <dbReference type="PROSITE" id="PS51935"/>
    </source>
</evidence>
<keyword evidence="2" id="KW-0645">Protease</keyword>
<dbReference type="Proteomes" id="UP001597541">
    <property type="component" value="Unassembled WGS sequence"/>
</dbReference>
<gene>
    <name evidence="7" type="ORF">ACFSUF_19225</name>
</gene>
<reference evidence="8" key="1">
    <citation type="journal article" date="2019" name="Int. J. Syst. Evol. Microbiol.">
        <title>The Global Catalogue of Microorganisms (GCM) 10K type strain sequencing project: providing services to taxonomists for standard genome sequencing and annotation.</title>
        <authorList>
            <consortium name="The Broad Institute Genomics Platform"/>
            <consortium name="The Broad Institute Genome Sequencing Center for Infectious Disease"/>
            <person name="Wu L."/>
            <person name="Ma J."/>
        </authorList>
    </citation>
    <scope>NUCLEOTIDE SEQUENCE [LARGE SCALE GENOMIC DNA]</scope>
    <source>
        <strain evidence="8">KCTC 3950</strain>
    </source>
</reference>
<dbReference type="InterPro" id="IPR000064">
    <property type="entry name" value="NLP_P60_dom"/>
</dbReference>
<dbReference type="Pfam" id="PF00877">
    <property type="entry name" value="NLPC_P60"/>
    <property type="match status" value="1"/>
</dbReference>
<proteinExistence type="inferred from homology"/>
<dbReference type="InterPro" id="IPR051202">
    <property type="entry name" value="Peptidase_C40"/>
</dbReference>
<evidence type="ECO:0000313" key="7">
    <source>
        <dbReference type="EMBL" id="MFD2614548.1"/>
    </source>
</evidence>